<dbReference type="CDD" id="cd03801">
    <property type="entry name" value="GT4_PimA-like"/>
    <property type="match status" value="1"/>
</dbReference>
<dbReference type="InterPro" id="IPR001296">
    <property type="entry name" value="Glyco_trans_1"/>
</dbReference>
<dbReference type="InterPro" id="IPR050194">
    <property type="entry name" value="Glycosyltransferase_grp1"/>
</dbReference>
<dbReference type="Pfam" id="PF13579">
    <property type="entry name" value="Glyco_trans_4_4"/>
    <property type="match status" value="1"/>
</dbReference>
<dbReference type="SUPFAM" id="SSF53756">
    <property type="entry name" value="UDP-Glycosyltransferase/glycogen phosphorylase"/>
    <property type="match status" value="1"/>
</dbReference>
<feature type="domain" description="Glycosyl transferase family 1" evidence="1">
    <location>
        <begin position="544"/>
        <end position="711"/>
    </location>
</feature>
<dbReference type="CDD" id="cd00761">
    <property type="entry name" value="Glyco_tranf_GTA_type"/>
    <property type="match status" value="1"/>
</dbReference>
<evidence type="ECO:0000259" key="1">
    <source>
        <dbReference type="Pfam" id="PF00534"/>
    </source>
</evidence>
<name>A0ABT1ZQ69_9BURK</name>
<dbReference type="EC" id="2.4.-.-" evidence="4"/>
<dbReference type="Gene3D" id="3.40.50.2000">
    <property type="entry name" value="Glycogen Phosphorylase B"/>
    <property type="match status" value="2"/>
</dbReference>
<dbReference type="EMBL" id="JANUGW010000006">
    <property type="protein sequence ID" value="MCS0582071.1"/>
    <property type="molecule type" value="Genomic_DNA"/>
</dbReference>
<dbReference type="InterPro" id="IPR028098">
    <property type="entry name" value="Glyco_trans_4-like_N"/>
</dbReference>
<evidence type="ECO:0000313" key="4">
    <source>
        <dbReference type="EMBL" id="MCS0582071.1"/>
    </source>
</evidence>
<reference evidence="4 5" key="1">
    <citation type="submission" date="2022-08" db="EMBL/GenBank/DDBJ databases">
        <title>Reclassification of Massilia species as members of the genera Telluria, Duganella, Pseudoduganella, Mokoshia gen. nov. and Zemynaea gen. nov. using orthogonal and non-orthogonal genome-based approaches.</title>
        <authorList>
            <person name="Bowman J.P."/>
        </authorList>
    </citation>
    <scope>NUCLEOTIDE SEQUENCE [LARGE SCALE GENOMIC DNA]</scope>
    <source>
        <strain evidence="4 5">JCM 31316</strain>
    </source>
</reference>
<dbReference type="Pfam" id="PF00535">
    <property type="entry name" value="Glycos_transf_2"/>
    <property type="match status" value="1"/>
</dbReference>
<dbReference type="InterPro" id="IPR029044">
    <property type="entry name" value="Nucleotide-diphossugar_trans"/>
</dbReference>
<dbReference type="InterPro" id="IPR001173">
    <property type="entry name" value="Glyco_trans_2-like"/>
</dbReference>
<protein>
    <submittedName>
        <fullName evidence="4">Glycosyltransferase</fullName>
        <ecNumber evidence="4">2.4.-.-</ecNumber>
    </submittedName>
</protein>
<evidence type="ECO:0000259" key="3">
    <source>
        <dbReference type="Pfam" id="PF13579"/>
    </source>
</evidence>
<accession>A0ABT1ZQ69</accession>
<dbReference type="SUPFAM" id="SSF53448">
    <property type="entry name" value="Nucleotide-diphospho-sugar transferases"/>
    <property type="match status" value="1"/>
</dbReference>
<dbReference type="PANTHER" id="PTHR45947">
    <property type="entry name" value="SULFOQUINOVOSYL TRANSFERASE SQD2"/>
    <property type="match status" value="1"/>
</dbReference>
<evidence type="ECO:0000259" key="2">
    <source>
        <dbReference type="Pfam" id="PF00535"/>
    </source>
</evidence>
<organism evidence="4 5">
    <name type="scientific">Massilia pinisoli</name>
    <dbReference type="NCBI Taxonomy" id="1772194"/>
    <lineage>
        <taxon>Bacteria</taxon>
        <taxon>Pseudomonadati</taxon>
        <taxon>Pseudomonadota</taxon>
        <taxon>Betaproteobacteria</taxon>
        <taxon>Burkholderiales</taxon>
        <taxon>Oxalobacteraceae</taxon>
        <taxon>Telluria group</taxon>
        <taxon>Massilia</taxon>
    </lineage>
</organism>
<evidence type="ECO:0000313" key="5">
    <source>
        <dbReference type="Proteomes" id="UP001204151"/>
    </source>
</evidence>
<dbReference type="Proteomes" id="UP001204151">
    <property type="component" value="Unassembled WGS sequence"/>
</dbReference>
<keyword evidence="5" id="KW-1185">Reference proteome</keyword>
<dbReference type="Gene3D" id="3.90.550.10">
    <property type="entry name" value="Spore Coat Polysaccharide Biosynthesis Protein SpsA, Chain A"/>
    <property type="match status" value="1"/>
</dbReference>
<keyword evidence="4" id="KW-0328">Glycosyltransferase</keyword>
<keyword evidence="4" id="KW-0808">Transferase</keyword>
<feature type="domain" description="Glycosyltransferase 2-like" evidence="2">
    <location>
        <begin position="11"/>
        <end position="141"/>
    </location>
</feature>
<dbReference type="PANTHER" id="PTHR45947:SF3">
    <property type="entry name" value="SULFOQUINOVOSYL TRANSFERASE SQD2"/>
    <property type="match status" value="1"/>
</dbReference>
<proteinExistence type="predicted"/>
<dbReference type="RefSeq" id="WP_258816642.1">
    <property type="nucleotide sequence ID" value="NZ_JANUGW010000006.1"/>
</dbReference>
<comment type="caution">
    <text evidence="4">The sequence shown here is derived from an EMBL/GenBank/DDBJ whole genome shotgun (WGS) entry which is preliminary data.</text>
</comment>
<dbReference type="GO" id="GO:0016757">
    <property type="term" value="F:glycosyltransferase activity"/>
    <property type="evidence" value="ECO:0007669"/>
    <property type="project" value="UniProtKB-KW"/>
</dbReference>
<feature type="domain" description="Glycosyltransferase subfamily 4-like N-terminal" evidence="3">
    <location>
        <begin position="350"/>
        <end position="529"/>
    </location>
</feature>
<gene>
    <name evidence="4" type="ORF">NX784_10755</name>
</gene>
<dbReference type="Pfam" id="PF00534">
    <property type="entry name" value="Glycos_transf_1"/>
    <property type="match status" value="1"/>
</dbReference>
<sequence length="736" mass="82096">MSSKTNFPSVSVIINTDGRAKSLATCLESLRYLRYPNFEVVVVAGPTRDGTHELCESYGDSIRYAVCPERNLSQSRNISIAISGGEFLAFLDDDSVPEPEWLDDVMPAFDDPDVAVAGGFLHDHTGKSYQWTFGTVDRFGGADTTWKTAAPHLNFPGSFHYPHVMANSVFRRSAVAEVGGFDEEYEYFLDESDLIVRFVDAGFKVAQLDKGFVHHKYMPSHIRNEAKVLTSWYSVIKNKTYFSLLNAKDHASVDEIVAVVHGMIDEFRANVRWAIGENKLSADYSERFEDEVDRASKRGLQRGLEGVRRTPGRAPMLGVSGVTRFAPWLEASDQRCYVFVSKSYPPESVGGVGRYIHQLATEVARLGHQVHVLTIGTDHDRVDFEEGVWVHRICQRERPLPAGVEVPRHLWNFSRTMFEEAQEIASRRHIDAVYAPVWDVEGIAFLVAKAFPLVTSLQTTMASYLDANEEKRRDSEFMRTFARPVLALEKRMMVESDRIHAISHAIVGEIERQYDFRFDQARVDMIPLGLADWSSLRAEMPPALPEGGVRLCFVGRMEFRKGADVFLSLVDDLLAAYPQLHIDIVGNDRIQLAGGSTMRADFEKRHGALARGGRVVFHGSVSDEQLRGFYQAADLIVAPSRFESFGLVHLEGMMFGKPVIGCAIGGMEEVIAAGETGLLAQPGDAASLRAAIVRLVEDADLRTRLGQAGRARYLSKFQPRSMAEGVIAAFNRLHAH</sequence>